<dbReference type="AlphaFoldDB" id="A0AAE4AQ63"/>
<dbReference type="EMBL" id="JAUSUL010000001">
    <property type="protein sequence ID" value="MDQ0313676.1"/>
    <property type="molecule type" value="Genomic_DNA"/>
</dbReference>
<dbReference type="Proteomes" id="UP001229244">
    <property type="component" value="Unassembled WGS sequence"/>
</dbReference>
<comment type="caution">
    <text evidence="1">The sequence shown here is derived from an EMBL/GenBank/DDBJ whole genome shotgun (WGS) entry which is preliminary data.</text>
</comment>
<evidence type="ECO:0000313" key="1">
    <source>
        <dbReference type="EMBL" id="MDQ0313676.1"/>
    </source>
</evidence>
<protein>
    <submittedName>
        <fullName evidence="1">Enamine deaminase RidA (YjgF/YER057c/UK114 family)</fullName>
    </submittedName>
</protein>
<gene>
    <name evidence="1" type="ORF">J2S73_000113</name>
</gene>
<organism evidence="1 2">
    <name type="scientific">Amorphus orientalis</name>
    <dbReference type="NCBI Taxonomy" id="649198"/>
    <lineage>
        <taxon>Bacteria</taxon>
        <taxon>Pseudomonadati</taxon>
        <taxon>Pseudomonadota</taxon>
        <taxon>Alphaproteobacteria</taxon>
        <taxon>Hyphomicrobiales</taxon>
        <taxon>Amorphaceae</taxon>
        <taxon>Amorphus</taxon>
    </lineage>
</organism>
<sequence length="135" mass="14555">MTRRLISTGSPFEKKAGYSRAVVDGHWVFVAGTTGYDYASMTMPTDVADQARNAITTIENALADAGSSLADVVRARYYITDRAHADAVFEVLGAAFGEIRPAATLVICELLSPDMKVEIEVTARRKDARPGDRSG</sequence>
<name>A0AAE4AQ63_9HYPH</name>
<dbReference type="Gene3D" id="3.30.1330.40">
    <property type="entry name" value="RutC-like"/>
    <property type="match status" value="1"/>
</dbReference>
<dbReference type="PANTHER" id="PTHR43857:SF1">
    <property type="entry name" value="YJGH FAMILY PROTEIN"/>
    <property type="match status" value="1"/>
</dbReference>
<keyword evidence="2" id="KW-1185">Reference proteome</keyword>
<dbReference type="RefSeq" id="WP_306883476.1">
    <property type="nucleotide sequence ID" value="NZ_JAUSUL010000001.1"/>
</dbReference>
<dbReference type="Pfam" id="PF01042">
    <property type="entry name" value="Ribonuc_L-PSP"/>
    <property type="match status" value="1"/>
</dbReference>
<proteinExistence type="predicted"/>
<evidence type="ECO:0000313" key="2">
    <source>
        <dbReference type="Proteomes" id="UP001229244"/>
    </source>
</evidence>
<reference evidence="1" key="1">
    <citation type="submission" date="2023-07" db="EMBL/GenBank/DDBJ databases">
        <title>Genomic Encyclopedia of Type Strains, Phase IV (KMG-IV): sequencing the most valuable type-strain genomes for metagenomic binning, comparative biology and taxonomic classification.</title>
        <authorList>
            <person name="Goeker M."/>
        </authorList>
    </citation>
    <scope>NUCLEOTIDE SEQUENCE</scope>
    <source>
        <strain evidence="1">DSM 21202</strain>
    </source>
</reference>
<dbReference type="InterPro" id="IPR006175">
    <property type="entry name" value="YjgF/YER057c/UK114"/>
</dbReference>
<dbReference type="InterPro" id="IPR035959">
    <property type="entry name" value="RutC-like_sf"/>
</dbReference>
<dbReference type="SUPFAM" id="SSF55298">
    <property type="entry name" value="YjgF-like"/>
    <property type="match status" value="1"/>
</dbReference>
<dbReference type="CDD" id="cd06154">
    <property type="entry name" value="YjgF_YER057c_UK114_like_6"/>
    <property type="match status" value="1"/>
</dbReference>
<dbReference type="PANTHER" id="PTHR43857">
    <property type="entry name" value="BLR7761 PROTEIN"/>
    <property type="match status" value="1"/>
</dbReference>
<accession>A0AAE4AQ63</accession>